<sequence>MFPWIHGWVDTERTPQTNTRLGMALAFVAGATNAGGFLAVHEYTSHVTGVVSTVVDSFVLGHTDVMLTGLAMLISFVVGAMTTAILVNWGLRRQLLSAYGLPLLLEAALLLLFGVFGGAMNYATYFFAPLTVTLLCFIMGLQNAVITKISRAEIRTTHLTGLVTDVGIELGKMAYINPANASNPVHANTQKLRLHSLLIGSFIGGALAGAMGFKTLGFVTTVPLALTLLVLVFRPLWQDTTRWYQRTH</sequence>
<protein>
    <submittedName>
        <fullName evidence="2">Uncharacterized membrane protein YoaK (UPF0700 family)</fullName>
    </submittedName>
</protein>
<feature type="transmembrane region" description="Helical" evidence="1">
    <location>
        <begin position="21"/>
        <end position="40"/>
    </location>
</feature>
<accession>A0ABU1ZTP5</accession>
<keyword evidence="1" id="KW-1133">Transmembrane helix</keyword>
<gene>
    <name evidence="2" type="ORF">J2X15_004250</name>
</gene>
<dbReference type="InterPro" id="IPR010699">
    <property type="entry name" value="DUF1275"/>
</dbReference>
<dbReference type="Pfam" id="PF06912">
    <property type="entry name" value="DUF1275"/>
    <property type="match status" value="1"/>
</dbReference>
<feature type="transmembrane region" description="Helical" evidence="1">
    <location>
        <begin position="96"/>
        <end position="116"/>
    </location>
</feature>
<name>A0ABU1ZTP5_9BURK</name>
<keyword evidence="1" id="KW-0472">Membrane</keyword>
<keyword evidence="1" id="KW-0812">Transmembrane</keyword>
<dbReference type="PANTHER" id="PTHR37314">
    <property type="entry name" value="SLR0142 PROTEIN"/>
    <property type="match status" value="1"/>
</dbReference>
<evidence type="ECO:0000256" key="1">
    <source>
        <dbReference type="SAM" id="Phobius"/>
    </source>
</evidence>
<comment type="caution">
    <text evidence="2">The sequence shown here is derived from an EMBL/GenBank/DDBJ whole genome shotgun (WGS) entry which is preliminary data.</text>
</comment>
<feature type="transmembrane region" description="Helical" evidence="1">
    <location>
        <begin position="65"/>
        <end position="89"/>
    </location>
</feature>
<feature type="transmembrane region" description="Helical" evidence="1">
    <location>
        <begin position="122"/>
        <end position="141"/>
    </location>
</feature>
<evidence type="ECO:0000313" key="2">
    <source>
        <dbReference type="EMBL" id="MDR7308922.1"/>
    </source>
</evidence>
<dbReference type="PANTHER" id="PTHR37314:SF4">
    <property type="entry name" value="UPF0700 TRANSMEMBRANE PROTEIN YOAK"/>
    <property type="match status" value="1"/>
</dbReference>
<proteinExistence type="predicted"/>
<dbReference type="RefSeq" id="WP_310346990.1">
    <property type="nucleotide sequence ID" value="NZ_JAVDXO010000017.1"/>
</dbReference>
<reference evidence="2 3" key="1">
    <citation type="submission" date="2023-07" db="EMBL/GenBank/DDBJ databases">
        <title>Sorghum-associated microbial communities from plants grown in Nebraska, USA.</title>
        <authorList>
            <person name="Schachtman D."/>
        </authorList>
    </citation>
    <scope>NUCLEOTIDE SEQUENCE [LARGE SCALE GENOMIC DNA]</scope>
    <source>
        <strain evidence="2 3">BE308</strain>
    </source>
</reference>
<dbReference type="Proteomes" id="UP001268089">
    <property type="component" value="Unassembled WGS sequence"/>
</dbReference>
<evidence type="ECO:0000313" key="3">
    <source>
        <dbReference type="Proteomes" id="UP001268089"/>
    </source>
</evidence>
<organism evidence="2 3">
    <name type="scientific">Rhodoferax saidenbachensis</name>
    <dbReference type="NCBI Taxonomy" id="1484693"/>
    <lineage>
        <taxon>Bacteria</taxon>
        <taxon>Pseudomonadati</taxon>
        <taxon>Pseudomonadota</taxon>
        <taxon>Betaproteobacteria</taxon>
        <taxon>Burkholderiales</taxon>
        <taxon>Comamonadaceae</taxon>
        <taxon>Rhodoferax</taxon>
    </lineage>
</organism>
<keyword evidence="3" id="KW-1185">Reference proteome</keyword>
<feature type="transmembrane region" description="Helical" evidence="1">
    <location>
        <begin position="216"/>
        <end position="237"/>
    </location>
</feature>
<dbReference type="EMBL" id="JAVDXO010000017">
    <property type="protein sequence ID" value="MDR7308922.1"/>
    <property type="molecule type" value="Genomic_DNA"/>
</dbReference>
<feature type="transmembrane region" description="Helical" evidence="1">
    <location>
        <begin position="192"/>
        <end position="210"/>
    </location>
</feature>